<dbReference type="SUPFAM" id="SSF48264">
    <property type="entry name" value="Cytochrome P450"/>
    <property type="match status" value="1"/>
</dbReference>
<dbReference type="Pfam" id="PF00550">
    <property type="entry name" value="PP-binding"/>
    <property type="match status" value="1"/>
</dbReference>
<dbReference type="Proteomes" id="UP000051487">
    <property type="component" value="Unassembled WGS sequence"/>
</dbReference>
<dbReference type="PROSITE" id="PS50075">
    <property type="entry name" value="CARRIER"/>
    <property type="match status" value="1"/>
</dbReference>
<comment type="caution">
    <text evidence="6">The sequence shown here is derived from an EMBL/GenBank/DDBJ whole genome shotgun (WGS) entry which is preliminary data.</text>
</comment>
<feature type="domain" description="Carrier" evidence="5">
    <location>
        <begin position="229"/>
        <end position="308"/>
    </location>
</feature>
<dbReference type="GO" id="GO:0016705">
    <property type="term" value="F:oxidoreductase activity, acting on paired donors, with incorporation or reduction of molecular oxygen"/>
    <property type="evidence" value="ECO:0007669"/>
    <property type="project" value="InterPro"/>
</dbReference>
<evidence type="ECO:0000256" key="3">
    <source>
        <dbReference type="ARBA" id="ARBA00022598"/>
    </source>
</evidence>
<dbReference type="AlphaFoldDB" id="A0AAN4PB76"/>
<sequence length="852" mass="95620">MERSIGYPVSGRCWIADPQDHNRLRGIGDVGELLIETPNLAQGYLYNSERTAVTFVSAPSWIEKEILVRNSRPMVLYKTGNLARFNPDGSLCHLGRKDHQLKVLSDVEDVVVYMVVPAETNGVPSLTAFILRADEHARPEHAPMHHHPLFAEPTLEFLERVQSAKQRLSKIIPDYMVPTLFLALRKVPQTVSCKKDRHQLRQEVVLMTWDQLRAYTTSPKCGRSVTPAALKTWAVQLLAQIWAELLRLDADTLGPDDDFLAPGGDSIIAMRAIAMARVKGLGLTVSDIFAKSKLADMAKSATVLPSGVVTASRRPTLMPPYQLPACCQKSGSVDGAGQGDSEVSKIHRKQRQPLKLCRGMNSGKAIRDIALEVSAKAPTTGRIVEDIFNSQAYTFIQGQVHQLLGSKRVTSDLEKVAVFPNELCVYTEGSGHDPSHLPSDFYRVQQPYTRKDGAVAAIFNTQDEALHKMLRKPVAHLYSMTNVISLESTVDQVLEILFQQLDARFAETGHVCDLGSWLQFFAFDTMATLTFSKRYGFLEEGRDVNGILNAVGTFMKKAAPIGQIPWVDRLLYKNPVATVFQRTAGSTILGMVNQYITERQSRRNDTGHHLDKPDMLSYFLEVQATKLNVPQGAPKAWTFANVKAGSDSTASAMQTMFYYLLIHPDSMNRLLVELEEVYVSEDVRWPIPKWEQVQRSSYLDACLMEALRLHPPFSLPFERVVPASGITICGQYLPSGTVVGMNPYVVNQHRSTFGEDAARWKPERWIGLKPEERRKLERNVLTVCFLSICSNESYSYFRHIDLIMSISSSSGLGVDLAWERTLQFLKSRNWLQLYFSVTRYIPLSERVLSGYC</sequence>
<protein>
    <recommendedName>
        <fullName evidence="5">Carrier domain-containing protein</fullName>
    </recommendedName>
</protein>
<dbReference type="InterPro" id="IPR042099">
    <property type="entry name" value="ANL_N_sf"/>
</dbReference>
<dbReference type="GO" id="GO:0004497">
    <property type="term" value="F:monooxygenase activity"/>
    <property type="evidence" value="ECO:0007669"/>
    <property type="project" value="InterPro"/>
</dbReference>
<dbReference type="Pfam" id="PF00067">
    <property type="entry name" value="p450"/>
    <property type="match status" value="1"/>
</dbReference>
<comment type="similarity">
    <text evidence="4">Belongs to the NRP synthetase family.</text>
</comment>
<evidence type="ECO:0000256" key="2">
    <source>
        <dbReference type="ARBA" id="ARBA00022553"/>
    </source>
</evidence>
<dbReference type="GO" id="GO:0005737">
    <property type="term" value="C:cytoplasm"/>
    <property type="evidence" value="ECO:0007669"/>
    <property type="project" value="TreeGrafter"/>
</dbReference>
<dbReference type="Gene3D" id="1.10.630.10">
    <property type="entry name" value="Cytochrome P450"/>
    <property type="match status" value="1"/>
</dbReference>
<dbReference type="InterPro" id="IPR036736">
    <property type="entry name" value="ACP-like_sf"/>
</dbReference>
<dbReference type="InterPro" id="IPR036396">
    <property type="entry name" value="Cyt_P450_sf"/>
</dbReference>
<dbReference type="InterPro" id="IPR045851">
    <property type="entry name" value="AMP-bd_C_sf"/>
</dbReference>
<name>A0AAN4PB76_ASPLE</name>
<dbReference type="Gene3D" id="1.10.1200.10">
    <property type="entry name" value="ACP-like"/>
    <property type="match status" value="1"/>
</dbReference>
<dbReference type="Gene3D" id="3.40.50.12780">
    <property type="entry name" value="N-terminal domain of ligase-like"/>
    <property type="match status" value="1"/>
</dbReference>
<organism evidence="6 7">
    <name type="scientific">Aspergillus lentulus</name>
    <dbReference type="NCBI Taxonomy" id="293939"/>
    <lineage>
        <taxon>Eukaryota</taxon>
        <taxon>Fungi</taxon>
        <taxon>Dikarya</taxon>
        <taxon>Ascomycota</taxon>
        <taxon>Pezizomycotina</taxon>
        <taxon>Eurotiomycetes</taxon>
        <taxon>Eurotiomycetidae</taxon>
        <taxon>Eurotiales</taxon>
        <taxon>Aspergillaceae</taxon>
        <taxon>Aspergillus</taxon>
        <taxon>Aspergillus subgen. Fumigati</taxon>
    </lineage>
</organism>
<dbReference type="GO" id="GO:0016874">
    <property type="term" value="F:ligase activity"/>
    <property type="evidence" value="ECO:0007669"/>
    <property type="project" value="UniProtKB-KW"/>
</dbReference>
<dbReference type="Gene3D" id="3.30.300.30">
    <property type="match status" value="1"/>
</dbReference>
<evidence type="ECO:0000256" key="1">
    <source>
        <dbReference type="ARBA" id="ARBA00022450"/>
    </source>
</evidence>
<dbReference type="SUPFAM" id="SSF47336">
    <property type="entry name" value="ACP-like"/>
    <property type="match status" value="1"/>
</dbReference>
<dbReference type="InterPro" id="IPR001128">
    <property type="entry name" value="Cyt_P450"/>
</dbReference>
<dbReference type="GO" id="GO:0043041">
    <property type="term" value="P:amino acid activation for nonribosomal peptide biosynthetic process"/>
    <property type="evidence" value="ECO:0007669"/>
    <property type="project" value="TreeGrafter"/>
</dbReference>
<dbReference type="EMBL" id="BCLY01000001">
    <property type="protein sequence ID" value="GAQ02953.1"/>
    <property type="molecule type" value="Genomic_DNA"/>
</dbReference>
<dbReference type="GO" id="GO:0031177">
    <property type="term" value="F:phosphopantetheine binding"/>
    <property type="evidence" value="ECO:0007669"/>
    <property type="project" value="TreeGrafter"/>
</dbReference>
<dbReference type="SUPFAM" id="SSF56801">
    <property type="entry name" value="Acetyl-CoA synthetase-like"/>
    <property type="match status" value="1"/>
</dbReference>
<gene>
    <name evidence="6" type="ORF">ALT_0274</name>
</gene>
<proteinExistence type="inferred from homology"/>
<dbReference type="InterPro" id="IPR009081">
    <property type="entry name" value="PP-bd_ACP"/>
</dbReference>
<dbReference type="PANTHER" id="PTHR45527">
    <property type="entry name" value="NONRIBOSOMAL PEPTIDE SYNTHETASE"/>
    <property type="match status" value="1"/>
</dbReference>
<keyword evidence="2" id="KW-0597">Phosphoprotein</keyword>
<keyword evidence="1" id="KW-0596">Phosphopantetheine</keyword>
<evidence type="ECO:0000313" key="6">
    <source>
        <dbReference type="EMBL" id="GAQ02953.1"/>
    </source>
</evidence>
<dbReference type="PANTHER" id="PTHR45527:SF1">
    <property type="entry name" value="FATTY ACID SYNTHASE"/>
    <property type="match status" value="1"/>
</dbReference>
<evidence type="ECO:0000313" key="7">
    <source>
        <dbReference type="Proteomes" id="UP000051487"/>
    </source>
</evidence>
<dbReference type="GO" id="GO:0044550">
    <property type="term" value="P:secondary metabolite biosynthetic process"/>
    <property type="evidence" value="ECO:0007669"/>
    <property type="project" value="TreeGrafter"/>
</dbReference>
<reference evidence="6 7" key="1">
    <citation type="submission" date="2015-11" db="EMBL/GenBank/DDBJ databases">
        <title>Aspergillus lentulus strain IFM 54703T.</title>
        <authorList>
            <person name="Kusuya Y."/>
            <person name="Sakai K."/>
            <person name="Kamei K."/>
            <person name="Takahashi H."/>
            <person name="Yaguchi T."/>
        </authorList>
    </citation>
    <scope>NUCLEOTIDE SEQUENCE [LARGE SCALE GENOMIC DNA]</scope>
    <source>
        <strain evidence="6 7">IFM 54703</strain>
    </source>
</reference>
<dbReference type="GO" id="GO:0005506">
    <property type="term" value="F:iron ion binding"/>
    <property type="evidence" value="ECO:0007669"/>
    <property type="project" value="InterPro"/>
</dbReference>
<keyword evidence="3" id="KW-0436">Ligase</keyword>
<dbReference type="GO" id="GO:0020037">
    <property type="term" value="F:heme binding"/>
    <property type="evidence" value="ECO:0007669"/>
    <property type="project" value="InterPro"/>
</dbReference>
<evidence type="ECO:0000259" key="5">
    <source>
        <dbReference type="PROSITE" id="PS50075"/>
    </source>
</evidence>
<accession>A0AAN4PB76</accession>
<evidence type="ECO:0000256" key="4">
    <source>
        <dbReference type="ARBA" id="ARBA00029454"/>
    </source>
</evidence>